<dbReference type="EMBL" id="JABANM010029024">
    <property type="protein sequence ID" value="KAF4708705.1"/>
    <property type="molecule type" value="Genomic_DNA"/>
</dbReference>
<feature type="domain" description="Sodium/calcium exchanger membrane region" evidence="11">
    <location>
        <begin position="171"/>
        <end position="313"/>
    </location>
</feature>
<evidence type="ECO:0000256" key="8">
    <source>
        <dbReference type="SAM" id="Coils"/>
    </source>
</evidence>
<comment type="similarity">
    <text evidence="3">Belongs to the AMY1 family.</text>
</comment>
<evidence type="ECO:0000313" key="13">
    <source>
        <dbReference type="Proteomes" id="UP000574390"/>
    </source>
</evidence>
<proteinExistence type="inferred from homology"/>
<feature type="transmembrane region" description="Helical" evidence="10">
    <location>
        <begin position="52"/>
        <end position="85"/>
    </location>
</feature>
<keyword evidence="8" id="KW-0175">Coiled coil</keyword>
<dbReference type="Gene3D" id="1.20.1420.30">
    <property type="entry name" value="NCX, central ion-binding region"/>
    <property type="match status" value="1"/>
</dbReference>
<keyword evidence="6 10" id="KW-0472">Membrane</keyword>
<dbReference type="InterPro" id="IPR026060">
    <property type="entry name" value="AMY1"/>
</dbReference>
<evidence type="ECO:0000256" key="5">
    <source>
        <dbReference type="ARBA" id="ARBA00022989"/>
    </source>
</evidence>
<protein>
    <recommendedName>
        <fullName evidence="11">Sodium/calcium exchanger membrane region domain-containing protein</fullName>
    </recommendedName>
</protein>
<dbReference type="Proteomes" id="UP000574390">
    <property type="component" value="Unassembled WGS sequence"/>
</dbReference>
<feature type="transmembrane region" description="Helical" evidence="10">
    <location>
        <begin position="7"/>
        <end position="32"/>
    </location>
</feature>
<reference evidence="12 13" key="1">
    <citation type="submission" date="2020-04" db="EMBL/GenBank/DDBJ databases">
        <title>Perkinsus olseni comparative genomics.</title>
        <authorList>
            <person name="Bogema D.R."/>
        </authorList>
    </citation>
    <scope>NUCLEOTIDE SEQUENCE [LARGE SCALE GENOMIC DNA]</scope>
    <source>
        <strain evidence="12">ATCC PRA-205</strain>
    </source>
</reference>
<dbReference type="AlphaFoldDB" id="A0A7J6QJY0"/>
<evidence type="ECO:0000256" key="3">
    <source>
        <dbReference type="ARBA" id="ARBA00009389"/>
    </source>
</evidence>
<feature type="coiled-coil region" evidence="8">
    <location>
        <begin position="638"/>
        <end position="665"/>
    </location>
</feature>
<keyword evidence="5 10" id="KW-1133">Transmembrane helix</keyword>
<feature type="transmembrane region" description="Helical" evidence="10">
    <location>
        <begin position="265"/>
        <end position="287"/>
    </location>
</feature>
<dbReference type="InterPro" id="IPR004837">
    <property type="entry name" value="NaCa_Exmemb"/>
</dbReference>
<dbReference type="Pfam" id="PF01699">
    <property type="entry name" value="Na_Ca_ex"/>
    <property type="match status" value="1"/>
</dbReference>
<dbReference type="PANTHER" id="PTHR13168:SF0">
    <property type="entry name" value="C-MYC-BINDING PROTEIN"/>
    <property type="match status" value="1"/>
</dbReference>
<dbReference type="GO" id="GO:0005634">
    <property type="term" value="C:nucleus"/>
    <property type="evidence" value="ECO:0007669"/>
    <property type="project" value="UniProtKB-SubCell"/>
</dbReference>
<feature type="transmembrane region" description="Helical" evidence="10">
    <location>
        <begin position="233"/>
        <end position="253"/>
    </location>
</feature>
<evidence type="ECO:0000256" key="6">
    <source>
        <dbReference type="ARBA" id="ARBA00023136"/>
    </source>
</evidence>
<keyword evidence="7" id="KW-0539">Nucleus</keyword>
<keyword evidence="4 10" id="KW-0812">Transmembrane</keyword>
<comment type="caution">
    <text evidence="12">The sequence shown here is derived from an EMBL/GenBank/DDBJ whole genome shotgun (WGS) entry which is preliminary data.</text>
</comment>
<dbReference type="PANTHER" id="PTHR13168">
    <property type="entry name" value="ASSOCIATE OF C-MYC AMY-1"/>
    <property type="match status" value="1"/>
</dbReference>
<organism evidence="12 13">
    <name type="scientific">Perkinsus olseni</name>
    <name type="common">Perkinsus atlanticus</name>
    <dbReference type="NCBI Taxonomy" id="32597"/>
    <lineage>
        <taxon>Eukaryota</taxon>
        <taxon>Sar</taxon>
        <taxon>Alveolata</taxon>
        <taxon>Perkinsozoa</taxon>
        <taxon>Perkinsea</taxon>
        <taxon>Perkinsida</taxon>
        <taxon>Perkinsidae</taxon>
        <taxon>Perkinsus</taxon>
    </lineage>
</organism>
<evidence type="ECO:0000256" key="10">
    <source>
        <dbReference type="SAM" id="Phobius"/>
    </source>
</evidence>
<evidence type="ECO:0000256" key="9">
    <source>
        <dbReference type="SAM" id="MobiDB-lite"/>
    </source>
</evidence>
<feature type="compositionally biased region" description="Polar residues" evidence="9">
    <location>
        <begin position="407"/>
        <end position="424"/>
    </location>
</feature>
<dbReference type="PRINTS" id="PR02028">
    <property type="entry name" value="CMYCBINDINGP"/>
</dbReference>
<evidence type="ECO:0000256" key="4">
    <source>
        <dbReference type="ARBA" id="ARBA00022692"/>
    </source>
</evidence>
<comment type="subcellular location">
    <subcellularLocation>
        <location evidence="2">Membrane</location>
        <topology evidence="2">Multi-pass membrane protein</topology>
    </subcellularLocation>
    <subcellularLocation>
        <location evidence="1">Nucleus</location>
    </subcellularLocation>
</comment>
<dbReference type="PROSITE" id="PS51257">
    <property type="entry name" value="PROKAR_LIPOPROTEIN"/>
    <property type="match status" value="1"/>
</dbReference>
<accession>A0A7J6QJY0</accession>
<evidence type="ECO:0000313" key="12">
    <source>
        <dbReference type="EMBL" id="KAF4708705.1"/>
    </source>
</evidence>
<gene>
    <name evidence="12" type="ORF">FOZ62_023532</name>
</gene>
<dbReference type="InterPro" id="IPR044880">
    <property type="entry name" value="NCX_ion-bd_dom_sf"/>
</dbReference>
<dbReference type="GO" id="GO:0055085">
    <property type="term" value="P:transmembrane transport"/>
    <property type="evidence" value="ECO:0007669"/>
    <property type="project" value="InterPro"/>
</dbReference>
<evidence type="ECO:0000256" key="1">
    <source>
        <dbReference type="ARBA" id="ARBA00004123"/>
    </source>
</evidence>
<dbReference type="GO" id="GO:0016020">
    <property type="term" value="C:membrane"/>
    <property type="evidence" value="ECO:0007669"/>
    <property type="project" value="UniProtKB-SubCell"/>
</dbReference>
<sequence length="675" mass="73178">MAGTQRGTVLAVCVMLGSGVIACLLIPGLMSLRSTQPIVLQVEPLFREVRHYFVLIVILSGTTILQSVLWLRLAAAAMVAVYAIYALTLTKEASCSDEEDPLLLIPDGRHLDDSAGSTCSGCTAVSHVTISGLSDLPGDDNGTVMAVASFVAWPVDVSLNSISPMDNSAHQWLGCIVSVVWMSTSAFIITRVVDGWVTGHPGFVAMFVVSLTAELPDISNALRLASMSESSMAMSNALGAQVANIGLGLGLVWTIQPPLFQGHPLFLQAALAALQWSLLAFLATFVISWRVNGALTRGAGIALLIIYTLVFVALSVALQCFNQTGSGGSSDDFVVVRVPCLYRRNLGQPGRDGAQRKRPMGLLPASPRRRVAQLSLARSSPGSSAISARSGGESLAQNIFRRDDSETAQGSPTPFTAASSTPKTESVAAAATPSREASQSGPAAARKIYTAEYDRARDMLRKLSDKQLEDLSANFVDWPELLELFRRTPREEPEAAPGWAVPPKKLPRRGEAQARADSLHAAAQKYLPPHVARECPAPISMYDRQMQARRMTRESEARLEAARDRCRLRSRGKSHYRYSMSLGTVDAQKDEFRKYLEKTGVVSQLTRVLVGLYEEPDRPSDGIDYIKKYLGAPAGIDVDELRAENEDLKRRNADLQQQVDDLVAQLEALKPSEDE</sequence>
<dbReference type="CDD" id="cd21937">
    <property type="entry name" value="ZIP_MycBP-like"/>
    <property type="match status" value="1"/>
</dbReference>
<evidence type="ECO:0000259" key="11">
    <source>
        <dbReference type="Pfam" id="PF01699"/>
    </source>
</evidence>
<dbReference type="GO" id="GO:0003713">
    <property type="term" value="F:transcription coactivator activity"/>
    <property type="evidence" value="ECO:0007669"/>
    <property type="project" value="InterPro"/>
</dbReference>
<evidence type="ECO:0000256" key="7">
    <source>
        <dbReference type="ARBA" id="ARBA00023242"/>
    </source>
</evidence>
<name>A0A7J6QJY0_PEROL</name>
<feature type="transmembrane region" description="Helical" evidence="10">
    <location>
        <begin position="299"/>
        <end position="318"/>
    </location>
</feature>
<evidence type="ECO:0000256" key="2">
    <source>
        <dbReference type="ARBA" id="ARBA00004141"/>
    </source>
</evidence>
<feature type="region of interest" description="Disordered" evidence="9">
    <location>
        <begin position="402"/>
        <end position="444"/>
    </location>
</feature>